<evidence type="ECO:0000313" key="5">
    <source>
        <dbReference type="EMBL" id="ROQ18531.1"/>
    </source>
</evidence>
<dbReference type="PANTHER" id="PTHR45138:SF9">
    <property type="entry name" value="DIGUANYLATE CYCLASE DGCM-RELATED"/>
    <property type="match status" value="1"/>
</dbReference>
<feature type="domain" description="GGDEF" evidence="4">
    <location>
        <begin position="419"/>
        <end position="551"/>
    </location>
</feature>
<dbReference type="SUPFAM" id="SSF53850">
    <property type="entry name" value="Periplasmic binding protein-like II"/>
    <property type="match status" value="1"/>
</dbReference>
<comment type="caution">
    <text evidence="5">The sequence shown here is derived from an EMBL/GenBank/DDBJ whole genome shotgun (WGS) entry which is preliminary data.</text>
</comment>
<dbReference type="CDD" id="cd01949">
    <property type="entry name" value="GGDEF"/>
    <property type="match status" value="1"/>
</dbReference>
<organism evidence="5 6">
    <name type="scientific">Marinimicrobium koreense</name>
    <dbReference type="NCBI Taxonomy" id="306545"/>
    <lineage>
        <taxon>Bacteria</taxon>
        <taxon>Pseudomonadati</taxon>
        <taxon>Pseudomonadota</taxon>
        <taxon>Gammaproteobacteria</taxon>
        <taxon>Cellvibrionales</taxon>
        <taxon>Cellvibrionaceae</taxon>
        <taxon>Marinimicrobium</taxon>
    </lineage>
</organism>
<dbReference type="EC" id="2.7.7.65" evidence="2"/>
<dbReference type="GO" id="GO:0052621">
    <property type="term" value="F:diguanylate cyclase activity"/>
    <property type="evidence" value="ECO:0007669"/>
    <property type="project" value="UniProtKB-EC"/>
</dbReference>
<dbReference type="Pfam" id="PF00990">
    <property type="entry name" value="GGDEF"/>
    <property type="match status" value="1"/>
</dbReference>
<dbReference type="GO" id="GO:0043709">
    <property type="term" value="P:cell adhesion involved in single-species biofilm formation"/>
    <property type="evidence" value="ECO:0007669"/>
    <property type="project" value="TreeGrafter"/>
</dbReference>
<accession>A0A3N1NSW8</accession>
<dbReference type="Gene3D" id="3.30.70.270">
    <property type="match status" value="1"/>
</dbReference>
<evidence type="ECO:0000259" key="4">
    <source>
        <dbReference type="PROSITE" id="PS50887"/>
    </source>
</evidence>
<dbReference type="SUPFAM" id="SSF55073">
    <property type="entry name" value="Nucleotide cyclase"/>
    <property type="match status" value="1"/>
</dbReference>
<evidence type="ECO:0000256" key="2">
    <source>
        <dbReference type="ARBA" id="ARBA00012528"/>
    </source>
</evidence>
<dbReference type="Gene3D" id="3.40.190.10">
    <property type="entry name" value="Periplasmic binding protein-like II"/>
    <property type="match status" value="2"/>
</dbReference>
<keyword evidence="6" id="KW-1185">Reference proteome</keyword>
<dbReference type="FunFam" id="3.30.70.270:FF:000001">
    <property type="entry name" value="Diguanylate cyclase domain protein"/>
    <property type="match status" value="1"/>
</dbReference>
<dbReference type="GO" id="GO:0005886">
    <property type="term" value="C:plasma membrane"/>
    <property type="evidence" value="ECO:0007669"/>
    <property type="project" value="TreeGrafter"/>
</dbReference>
<dbReference type="NCBIfam" id="TIGR00254">
    <property type="entry name" value="GGDEF"/>
    <property type="match status" value="1"/>
</dbReference>
<reference evidence="5 6" key="1">
    <citation type="submission" date="2018-11" db="EMBL/GenBank/DDBJ databases">
        <title>Genomic Encyclopedia of Type Strains, Phase IV (KMG-IV): sequencing the most valuable type-strain genomes for metagenomic binning, comparative biology and taxonomic classification.</title>
        <authorList>
            <person name="Goeker M."/>
        </authorList>
    </citation>
    <scope>NUCLEOTIDE SEQUENCE [LARGE SCALE GENOMIC DNA]</scope>
    <source>
        <strain evidence="5 6">DSM 16974</strain>
    </source>
</reference>
<dbReference type="InterPro" id="IPR029787">
    <property type="entry name" value="Nucleotide_cyclase"/>
</dbReference>
<comment type="cofactor">
    <cofactor evidence="1">
        <name>Mg(2+)</name>
        <dbReference type="ChEBI" id="CHEBI:18420"/>
    </cofactor>
</comment>
<dbReference type="PANTHER" id="PTHR45138">
    <property type="entry name" value="REGULATORY COMPONENTS OF SENSORY TRANSDUCTION SYSTEM"/>
    <property type="match status" value="1"/>
</dbReference>
<dbReference type="Proteomes" id="UP000273643">
    <property type="component" value="Unassembled WGS sequence"/>
</dbReference>
<dbReference type="InterPro" id="IPR043128">
    <property type="entry name" value="Rev_trsase/Diguanyl_cyclase"/>
</dbReference>
<dbReference type="PROSITE" id="PS50887">
    <property type="entry name" value="GGDEF"/>
    <property type="match status" value="1"/>
</dbReference>
<evidence type="ECO:0000256" key="1">
    <source>
        <dbReference type="ARBA" id="ARBA00001946"/>
    </source>
</evidence>
<protein>
    <recommendedName>
        <fullName evidence="2">diguanylate cyclase</fullName>
        <ecNumber evidence="2">2.7.7.65</ecNumber>
    </recommendedName>
</protein>
<dbReference type="Pfam" id="PF09084">
    <property type="entry name" value="NMT1"/>
    <property type="match status" value="1"/>
</dbReference>
<dbReference type="GO" id="GO:1902201">
    <property type="term" value="P:negative regulation of bacterial-type flagellum-dependent cell motility"/>
    <property type="evidence" value="ECO:0007669"/>
    <property type="project" value="TreeGrafter"/>
</dbReference>
<dbReference type="SMART" id="SM00267">
    <property type="entry name" value="GGDEF"/>
    <property type="match status" value="1"/>
</dbReference>
<dbReference type="InterPro" id="IPR015168">
    <property type="entry name" value="SsuA/THI5"/>
</dbReference>
<proteinExistence type="predicted"/>
<evidence type="ECO:0000256" key="3">
    <source>
        <dbReference type="ARBA" id="ARBA00034247"/>
    </source>
</evidence>
<comment type="catalytic activity">
    <reaction evidence="3">
        <text>2 GTP = 3',3'-c-di-GMP + 2 diphosphate</text>
        <dbReference type="Rhea" id="RHEA:24898"/>
        <dbReference type="ChEBI" id="CHEBI:33019"/>
        <dbReference type="ChEBI" id="CHEBI:37565"/>
        <dbReference type="ChEBI" id="CHEBI:58805"/>
        <dbReference type="EC" id="2.7.7.65"/>
    </reaction>
</comment>
<dbReference type="AlphaFoldDB" id="A0A3N1NSW8"/>
<dbReference type="InterPro" id="IPR000160">
    <property type="entry name" value="GGDEF_dom"/>
</dbReference>
<dbReference type="InterPro" id="IPR050469">
    <property type="entry name" value="Diguanylate_Cyclase"/>
</dbReference>
<gene>
    <name evidence="5" type="ORF">EDC38_2758</name>
</gene>
<sequence length="564" mass="62507">MESMGVFSGGDFRAWTTLLVLVSLLLGVSGIAAAKDESALVEVAIQLKWRHQFQFAGYYAAIEQGYYRDAGLNVTLYERSESRSPIDQLMSGRVEFAVADTGALIYRASGVPLVALAAIFQSSPSVLVTRADGPIDSLYDLKNQPVMLSGGYMNAELLAMLANAGMAVDDVQVVPSETSLEPLISGEVAGYNGYSTNEPFEFTRRAIPYRVFRPSDYGIDFYGDILLTTETMLNTAPDVTRNFLEATRRGWDYALTHPDKVVDLILRDYNTLGKSREHLMFEAEASKSLILPNVVPVGYMNEERWRHIESVFRDQGLLTGEVDLNTFLYSAEPDSLFDELFWAHRWYWLVALVSMVGLALLLHARRLHAEVAVRTRQLSDAKQQAEQEARTDYLTNLPNRRHLLECLVRYSAQSQRHDLPLSLIMIDVDYFKRVNDEYGHAAGDEALRQVSALLAESVRTGDMAARMGGEEFAIVCLNNDAQEAVALAQRLCQDIASTPVTFGSTEFSLTVSMGIAVYEHGEAVSSLLQKADLALYQAKAGGRNRVQTWHADGDLPSGPRTASP</sequence>
<evidence type="ECO:0000313" key="6">
    <source>
        <dbReference type="Proteomes" id="UP000273643"/>
    </source>
</evidence>
<name>A0A3N1NSW8_9GAMM</name>
<dbReference type="EMBL" id="RJUK01000002">
    <property type="protein sequence ID" value="ROQ18531.1"/>
    <property type="molecule type" value="Genomic_DNA"/>
</dbReference>